<evidence type="ECO:0000256" key="1">
    <source>
        <dbReference type="SAM" id="SignalP"/>
    </source>
</evidence>
<evidence type="ECO:0000313" key="5">
    <source>
        <dbReference type="Proteomes" id="UP000051634"/>
    </source>
</evidence>
<dbReference type="EMBL" id="LDXT01000085">
    <property type="protein sequence ID" value="KRT54971.1"/>
    <property type="molecule type" value="Genomic_DNA"/>
</dbReference>
<sequence>MRIHAFSRHISAFGLLTACLSGSVYADYTYNCQNQGLERRVEVHYLEEKGYPPCEVRYYKDSEVPGEMQVLWSAQAEGGYCEVKAEAFSQKLEGWGWSCSDSGDI</sequence>
<evidence type="ECO:0000313" key="3">
    <source>
        <dbReference type="EMBL" id="KRT57147.1"/>
    </source>
</evidence>
<organism evidence="3 4">
    <name type="scientific">endosymbiont of Ridgeia piscesae</name>
    <dbReference type="NCBI Taxonomy" id="54398"/>
    <lineage>
        <taxon>Bacteria</taxon>
        <taxon>Pseudomonadati</taxon>
        <taxon>Pseudomonadota</taxon>
        <taxon>Gammaproteobacteria</taxon>
        <taxon>sulfur-oxidizing symbionts</taxon>
    </lineage>
</organism>
<keyword evidence="5" id="KW-1185">Reference proteome</keyword>
<protein>
    <submittedName>
        <fullName evidence="3">Uncharacterized protein</fullName>
    </submittedName>
</protein>
<evidence type="ECO:0000313" key="4">
    <source>
        <dbReference type="Proteomes" id="UP000051276"/>
    </source>
</evidence>
<dbReference type="AlphaFoldDB" id="A0A0T5Z2X0"/>
<proteinExistence type="predicted"/>
<evidence type="ECO:0000313" key="2">
    <source>
        <dbReference type="EMBL" id="KRT54971.1"/>
    </source>
</evidence>
<dbReference type="RefSeq" id="WP_232432987.1">
    <property type="nucleotide sequence ID" value="NZ_KQ556885.1"/>
</dbReference>
<dbReference type="EMBL" id="LMXI01000588">
    <property type="protein sequence ID" value="KRT57147.1"/>
    <property type="molecule type" value="Genomic_DNA"/>
</dbReference>
<reference evidence="4 5" key="1">
    <citation type="submission" date="2015-11" db="EMBL/GenBank/DDBJ databases">
        <title>The genome of Candidatus Endoriftia persephone in Ridgeia piscesae and population structure of the North Eastern Pacific vestimentiferan symbionts.</title>
        <authorList>
            <person name="Perez M."/>
            <person name="Juniper K.S."/>
        </authorList>
    </citation>
    <scope>NUCLEOTIDE SEQUENCE [LARGE SCALE GENOMIC DNA]</scope>
    <source>
        <strain evidence="3">Ind10</strain>
        <strain evidence="2">Ind11</strain>
    </source>
</reference>
<feature type="chain" id="PRO_5010437740" evidence="1">
    <location>
        <begin position="27"/>
        <end position="105"/>
    </location>
</feature>
<gene>
    <name evidence="2" type="ORF">Ga0074115_11226</name>
    <name evidence="3" type="ORF">Ga0076813_11062</name>
</gene>
<dbReference type="Proteomes" id="UP000051634">
    <property type="component" value="Unassembled WGS sequence"/>
</dbReference>
<feature type="signal peptide" evidence="1">
    <location>
        <begin position="1"/>
        <end position="26"/>
    </location>
</feature>
<name>A0A0T5Z2X0_9GAMM</name>
<comment type="caution">
    <text evidence="3">The sequence shown here is derived from an EMBL/GenBank/DDBJ whole genome shotgun (WGS) entry which is preliminary data.</text>
</comment>
<accession>A0A0T5Z2X0</accession>
<dbReference type="Proteomes" id="UP000051276">
    <property type="component" value="Unassembled WGS sequence"/>
</dbReference>
<dbReference type="PROSITE" id="PS51257">
    <property type="entry name" value="PROKAR_LIPOPROTEIN"/>
    <property type="match status" value="1"/>
</dbReference>
<keyword evidence="1" id="KW-0732">Signal</keyword>